<evidence type="ECO:0000256" key="2">
    <source>
        <dbReference type="ARBA" id="ARBA00007132"/>
    </source>
</evidence>
<comment type="function">
    <text evidence="11">Component of the general transcription and DNA repair factor IIH (TFIIH) core complex which is involved in general and transcription-coupled nucleotide excision repair (NER) of damaged DNA.</text>
</comment>
<name>A0A1A7XAZ9_9TELE</name>
<evidence type="ECO:0000256" key="4">
    <source>
        <dbReference type="ARBA" id="ARBA00023015"/>
    </source>
</evidence>
<evidence type="ECO:0000256" key="7">
    <source>
        <dbReference type="ARBA" id="ARBA00023242"/>
    </source>
</evidence>
<sequence length="456" mass="52098">MKLRVQLQCKNLHEYLKELSPDVLDRLYNHPATCLAVYRELPKLAQNYVVRMLFLDQPLPQAAVALWMRKEGQSNHDECVSVLTGLRLWHSQQLQGGLQGYTLNPVFKENLRTALLGGGTAWAEEQSALGPDRHARDIESLDRYAMERWEVILQFMVGSPCAVSQDLSQLLVQAGLMKSEAGEAPYITSAGFQFLLLDTASQLWYFTLQYLRTAQSRGMDLVEILSFLFQLSFSTLGRDYSVEGMSESLLTFLQHLREFGLVFQRKRKSRRYYPTRLAITLAAGVSSSSSLSPETADTGFIVVETNYRIYAYTNSELQIALVALFSEMLYRFPNVVVAQLTRESVQQAIASGITAQQIIHFLKTRAHPVILKQTPVLPPTITDQIRLWELERDRLQFTEGVLYNQFLSQVDFEVLRDRAQGLGCLVWQDVAHRVMVVTPEGHSEVKRFWKRQRSHT</sequence>
<dbReference type="GO" id="GO:0003690">
    <property type="term" value="F:double-stranded DNA binding"/>
    <property type="evidence" value="ECO:0007669"/>
    <property type="project" value="TreeGrafter"/>
</dbReference>
<dbReference type="Pfam" id="PF03849">
    <property type="entry name" value="Tfb2"/>
    <property type="match status" value="1"/>
</dbReference>
<keyword evidence="3 11" id="KW-0227">DNA damage</keyword>
<gene>
    <name evidence="13" type="primary">GTF2H4</name>
</gene>
<comment type="subunit">
    <text evidence="9">Component of the 7-subunit TFIIH core complex composed of XPB/ERCC3, XPD/ERCC2, GTF2H1, GTF2H2, GTF2H3, GTF2H4 and GTF2H5, which is active in NER. The core complex associates with the 3-subunit CDK-activating kinase (CAK) module composed of CCNH/cyclin H, CDK7 and MNAT1 to form the 10-subunit holoenzyme (holo-TFIIH) active in transcription. Part of TBP-based Pol II pre-initiation complex (PIC), in which Pol II core assembles with general transcription factors and other specific initiation factors including GTF2E1, GTF2E2, GTF2F1, GTF2F2, TCEA1, ERCC2, ERCC3, GTF2H2, GTF2H3, GTF2H4, GTF2H5, GTF2A1, GTF2A2, GTF2B and TBP; this large multi-subunit PIC complex mediates DNA unwinding and targets Pol II core to the transcription start site where the first phosphodiester bond forms.</text>
</comment>
<reference evidence="13" key="1">
    <citation type="submission" date="2016-05" db="EMBL/GenBank/DDBJ databases">
        <authorList>
            <person name="Lavstsen T."/>
            <person name="Jespersen J.S."/>
        </authorList>
    </citation>
    <scope>NUCLEOTIDE SEQUENCE</scope>
    <source>
        <tissue evidence="13">Brain</tissue>
    </source>
</reference>
<keyword evidence="7 11" id="KW-0539">Nucleus</keyword>
<dbReference type="GO" id="GO:0001671">
    <property type="term" value="F:ATPase activator activity"/>
    <property type="evidence" value="ECO:0007669"/>
    <property type="project" value="InterPro"/>
</dbReference>
<dbReference type="Pfam" id="PF18307">
    <property type="entry name" value="Tfb2_C"/>
    <property type="match status" value="1"/>
</dbReference>
<dbReference type="PANTHER" id="PTHR13152:SF0">
    <property type="entry name" value="GENERAL TRANSCRIPTION FACTOR IIH SUBUNIT 4"/>
    <property type="match status" value="1"/>
</dbReference>
<dbReference type="Gene3D" id="3.30.70.2610">
    <property type="match status" value="1"/>
</dbReference>
<dbReference type="GO" id="GO:0006289">
    <property type="term" value="P:nucleotide-excision repair"/>
    <property type="evidence" value="ECO:0007669"/>
    <property type="project" value="InterPro"/>
</dbReference>
<organism evidence="13">
    <name type="scientific">Iconisemion striatum</name>
    <dbReference type="NCBI Taxonomy" id="60296"/>
    <lineage>
        <taxon>Eukaryota</taxon>
        <taxon>Metazoa</taxon>
        <taxon>Chordata</taxon>
        <taxon>Craniata</taxon>
        <taxon>Vertebrata</taxon>
        <taxon>Euteleostomi</taxon>
        <taxon>Actinopterygii</taxon>
        <taxon>Neopterygii</taxon>
        <taxon>Teleostei</taxon>
        <taxon>Neoteleostei</taxon>
        <taxon>Acanthomorphata</taxon>
        <taxon>Ovalentaria</taxon>
        <taxon>Atherinomorphae</taxon>
        <taxon>Cyprinodontiformes</taxon>
        <taxon>Nothobranchiidae</taxon>
        <taxon>Iconisemion</taxon>
    </lineage>
</organism>
<evidence type="ECO:0000256" key="3">
    <source>
        <dbReference type="ARBA" id="ARBA00022763"/>
    </source>
</evidence>
<accession>A0A1A7XAZ9</accession>
<dbReference type="GO" id="GO:0006366">
    <property type="term" value="P:transcription by RNA polymerase II"/>
    <property type="evidence" value="ECO:0007669"/>
    <property type="project" value="UniProtKB-ARBA"/>
</dbReference>
<dbReference type="AlphaFoldDB" id="A0A1A7XAZ9"/>
<evidence type="ECO:0000256" key="9">
    <source>
        <dbReference type="ARBA" id="ARBA00064576"/>
    </source>
</evidence>
<dbReference type="GO" id="GO:0005675">
    <property type="term" value="C:transcription factor TFIIH holo complex"/>
    <property type="evidence" value="ECO:0007669"/>
    <property type="project" value="TreeGrafter"/>
</dbReference>
<comment type="similarity">
    <text evidence="2 11">Belongs to the TFB2 family.</text>
</comment>
<proteinExistence type="inferred from homology"/>
<reference evidence="13" key="2">
    <citation type="submission" date="2016-06" db="EMBL/GenBank/DDBJ databases">
        <title>The genome of a short-lived fish provides insights into sex chromosome evolution and the genetic control of aging.</title>
        <authorList>
            <person name="Reichwald K."/>
            <person name="Felder M."/>
            <person name="Petzold A."/>
            <person name="Koch P."/>
            <person name="Groth M."/>
            <person name="Platzer M."/>
        </authorList>
    </citation>
    <scope>NUCLEOTIDE SEQUENCE</scope>
    <source>
        <tissue evidence="13">Brain</tissue>
    </source>
</reference>
<evidence type="ECO:0000256" key="10">
    <source>
        <dbReference type="ARBA" id="ARBA00070130"/>
    </source>
</evidence>
<protein>
    <recommendedName>
        <fullName evidence="10 11">General transcription factor IIH subunit 4</fullName>
    </recommendedName>
</protein>
<keyword evidence="4 11" id="KW-0805">Transcription regulation</keyword>
<dbReference type="PANTHER" id="PTHR13152">
    <property type="entry name" value="TFIIH, POLYPEPTIDE 4"/>
    <property type="match status" value="1"/>
</dbReference>
<feature type="domain" description="Transcription factor Tfb2 C-terminal" evidence="12">
    <location>
        <begin position="383"/>
        <end position="450"/>
    </location>
</feature>
<evidence type="ECO:0000256" key="1">
    <source>
        <dbReference type="ARBA" id="ARBA00004123"/>
    </source>
</evidence>
<dbReference type="GO" id="GO:0000439">
    <property type="term" value="C:transcription factor TFIIH core complex"/>
    <property type="evidence" value="ECO:0007669"/>
    <property type="project" value="InterPro"/>
</dbReference>
<keyword evidence="6 11" id="KW-0234">DNA repair</keyword>
<comment type="function">
    <text evidence="8">Component of the general transcription and DNA repair factor IIH (TFIIH) core complex, which is involved in general and transcription-coupled nucleotide excision repair (NER) of damaged DNA and, when complexed to CAK, in RNA transcription by RNA polymerase II. In NER, TFIIH acts by opening DNA around the lesion to allow the excision of the damaged oligonucleotide and its replacement by a new DNA fragment. In transcription, TFIIH has an essential role in transcription initiation. When the pre-initiation complex (PIC) has been established, TFIIH is required for promoter opening and promoter escape. Phosphorylation of the C-terminal tail (CTD) of the largest subunit of RNA polymerase II by the kinase module CAK controls the initiation of transcription.</text>
</comment>
<evidence type="ECO:0000313" key="13">
    <source>
        <dbReference type="EMBL" id="SBP14989.1"/>
    </source>
</evidence>
<dbReference type="EMBL" id="HADX01013812">
    <property type="protein sequence ID" value="SBP36044.1"/>
    <property type="molecule type" value="Transcribed_RNA"/>
</dbReference>
<evidence type="ECO:0000256" key="8">
    <source>
        <dbReference type="ARBA" id="ARBA00057028"/>
    </source>
</evidence>
<comment type="subcellular location">
    <subcellularLocation>
        <location evidence="1 11">Nucleus</location>
    </subcellularLocation>
</comment>
<evidence type="ECO:0000256" key="6">
    <source>
        <dbReference type="ARBA" id="ARBA00023204"/>
    </source>
</evidence>
<evidence type="ECO:0000259" key="12">
    <source>
        <dbReference type="Pfam" id="PF18307"/>
    </source>
</evidence>
<dbReference type="InterPro" id="IPR040662">
    <property type="entry name" value="Tfb2_C"/>
</dbReference>
<dbReference type="EMBL" id="HADW01013589">
    <property type="protein sequence ID" value="SBP14989.1"/>
    <property type="molecule type" value="Transcribed_RNA"/>
</dbReference>
<dbReference type="NCBIfam" id="TIGR00625">
    <property type="entry name" value="tfb2"/>
    <property type="match status" value="1"/>
</dbReference>
<keyword evidence="5 11" id="KW-0804">Transcription</keyword>
<evidence type="ECO:0000256" key="5">
    <source>
        <dbReference type="ARBA" id="ARBA00023163"/>
    </source>
</evidence>
<evidence type="ECO:0000256" key="11">
    <source>
        <dbReference type="RuleBase" id="RU364024"/>
    </source>
</evidence>
<dbReference type="FunFam" id="3.30.70.2610:FF:000001">
    <property type="entry name" value="General transcription factor IIH subunit 4"/>
    <property type="match status" value="1"/>
</dbReference>
<dbReference type="InterPro" id="IPR004598">
    <property type="entry name" value="TFIIH_p52/Tfb2"/>
</dbReference>